<dbReference type="AlphaFoldDB" id="A0A8H7D8S0"/>
<dbReference type="PANTHER" id="PTHR43791:SF40">
    <property type="entry name" value="THIAMINE PATHWAY TRANSPORTER THI73"/>
    <property type="match status" value="1"/>
</dbReference>
<evidence type="ECO:0000256" key="2">
    <source>
        <dbReference type="ARBA" id="ARBA00022448"/>
    </source>
</evidence>
<feature type="transmembrane region" description="Helical" evidence="6">
    <location>
        <begin position="324"/>
        <end position="344"/>
    </location>
</feature>
<dbReference type="GO" id="GO:0022857">
    <property type="term" value="F:transmembrane transporter activity"/>
    <property type="evidence" value="ECO:0007669"/>
    <property type="project" value="InterPro"/>
</dbReference>
<organism evidence="7 8">
    <name type="scientific">Mycena venus</name>
    <dbReference type="NCBI Taxonomy" id="2733690"/>
    <lineage>
        <taxon>Eukaryota</taxon>
        <taxon>Fungi</taxon>
        <taxon>Dikarya</taxon>
        <taxon>Basidiomycota</taxon>
        <taxon>Agaricomycotina</taxon>
        <taxon>Agaricomycetes</taxon>
        <taxon>Agaricomycetidae</taxon>
        <taxon>Agaricales</taxon>
        <taxon>Marasmiineae</taxon>
        <taxon>Mycenaceae</taxon>
        <taxon>Mycena</taxon>
    </lineage>
</organism>
<accession>A0A8H7D8S0</accession>
<name>A0A8H7D8S0_9AGAR</name>
<evidence type="ECO:0000256" key="1">
    <source>
        <dbReference type="ARBA" id="ARBA00004141"/>
    </source>
</evidence>
<comment type="caution">
    <text evidence="7">The sequence shown here is derived from an EMBL/GenBank/DDBJ whole genome shotgun (WGS) entry which is preliminary data.</text>
</comment>
<dbReference type="GO" id="GO:0016020">
    <property type="term" value="C:membrane"/>
    <property type="evidence" value="ECO:0007669"/>
    <property type="project" value="UniProtKB-SubCell"/>
</dbReference>
<feature type="transmembrane region" description="Helical" evidence="6">
    <location>
        <begin position="384"/>
        <end position="406"/>
    </location>
</feature>
<feature type="transmembrane region" description="Helical" evidence="6">
    <location>
        <begin position="297"/>
        <end position="318"/>
    </location>
</feature>
<feature type="transmembrane region" description="Helical" evidence="6">
    <location>
        <begin position="418"/>
        <end position="440"/>
    </location>
</feature>
<keyword evidence="8" id="KW-1185">Reference proteome</keyword>
<feature type="transmembrane region" description="Helical" evidence="6">
    <location>
        <begin position="260"/>
        <end position="285"/>
    </location>
</feature>
<evidence type="ECO:0000256" key="4">
    <source>
        <dbReference type="ARBA" id="ARBA00022989"/>
    </source>
</evidence>
<dbReference type="SUPFAM" id="SSF103473">
    <property type="entry name" value="MFS general substrate transporter"/>
    <property type="match status" value="1"/>
</dbReference>
<keyword evidence="2" id="KW-0813">Transport</keyword>
<proteinExistence type="predicted"/>
<evidence type="ECO:0000256" key="5">
    <source>
        <dbReference type="ARBA" id="ARBA00023136"/>
    </source>
</evidence>
<feature type="transmembrane region" description="Helical" evidence="6">
    <location>
        <begin position="189"/>
        <end position="212"/>
    </location>
</feature>
<evidence type="ECO:0000256" key="3">
    <source>
        <dbReference type="ARBA" id="ARBA00022692"/>
    </source>
</evidence>
<feature type="transmembrane region" description="Helical" evidence="6">
    <location>
        <begin position="351"/>
        <end position="372"/>
    </location>
</feature>
<protein>
    <submittedName>
        <fullName evidence="7">MFS general substrate transporter</fullName>
    </submittedName>
</protein>
<sequence length="479" mass="52563">MATTDEKALYVEDMPGSDSNLDKAWDFIDHHHNAEALALIDIASVRHKVDWHIVSMLFLCYTMQFLDKVAINYGAVMGLTTDLKLLTASRWCPLANGSAQTSPSGAWRPACAAAAHNYHTLLASRIFVGIFEATIGPSLLIISSQWYTKSEQALRFSFWYLGLGVGQIVGGAISYAFQHVAPGATALTGWRIMFVTLGCATVVIGLCTFFFLPDTPMQASWLSDSEKVALLKHVSVNQTGIENRNFRPKEILEALCDPQIYLLVISTICLSVPSGVVTTYSATLIKQLGYNSKQAALMNMPSGAVTIFFILFVGYGIRMQSHRWAWSLACIIPGILGGALMSFVPTSNKAGCLAGIYLVNAITAPLTVFYAWTAANVAGPTKRAFAAALVSGSFSIGNIIGPQTFQPRDAPDYRPAKLAVMGALAGCALTTLLLFCYYYLENRRRGLTDEETVNEDEFLSRQQWLDVTDKKNRKFRYVY</sequence>
<comment type="subcellular location">
    <subcellularLocation>
        <location evidence="1">Membrane</location>
        <topology evidence="1">Multi-pass membrane protein</topology>
    </subcellularLocation>
</comment>
<dbReference type="InterPro" id="IPR036259">
    <property type="entry name" value="MFS_trans_sf"/>
</dbReference>
<dbReference type="Proteomes" id="UP000620124">
    <property type="component" value="Unassembled WGS sequence"/>
</dbReference>
<keyword evidence="3 6" id="KW-0812">Transmembrane</keyword>
<dbReference type="Pfam" id="PF07690">
    <property type="entry name" value="MFS_1"/>
    <property type="match status" value="1"/>
</dbReference>
<dbReference type="Gene3D" id="1.20.1250.20">
    <property type="entry name" value="MFS general substrate transporter like domains"/>
    <property type="match status" value="1"/>
</dbReference>
<keyword evidence="5 6" id="KW-0472">Membrane</keyword>
<evidence type="ECO:0000256" key="6">
    <source>
        <dbReference type="SAM" id="Phobius"/>
    </source>
</evidence>
<reference evidence="7" key="1">
    <citation type="submission" date="2020-05" db="EMBL/GenBank/DDBJ databases">
        <title>Mycena genomes resolve the evolution of fungal bioluminescence.</title>
        <authorList>
            <person name="Tsai I.J."/>
        </authorList>
    </citation>
    <scope>NUCLEOTIDE SEQUENCE</scope>
    <source>
        <strain evidence="7">CCC161011</strain>
    </source>
</reference>
<dbReference type="OrthoDB" id="6730379at2759"/>
<gene>
    <name evidence="7" type="ORF">MVEN_00427800</name>
</gene>
<dbReference type="PANTHER" id="PTHR43791">
    <property type="entry name" value="PERMEASE-RELATED"/>
    <property type="match status" value="1"/>
</dbReference>
<evidence type="ECO:0000313" key="8">
    <source>
        <dbReference type="Proteomes" id="UP000620124"/>
    </source>
</evidence>
<keyword evidence="4 6" id="KW-1133">Transmembrane helix</keyword>
<dbReference type="EMBL" id="JACAZI010000003">
    <property type="protein sequence ID" value="KAF7365545.1"/>
    <property type="molecule type" value="Genomic_DNA"/>
</dbReference>
<dbReference type="InterPro" id="IPR011701">
    <property type="entry name" value="MFS"/>
</dbReference>
<evidence type="ECO:0000313" key="7">
    <source>
        <dbReference type="EMBL" id="KAF7365545.1"/>
    </source>
</evidence>
<feature type="transmembrane region" description="Helical" evidence="6">
    <location>
        <begin position="158"/>
        <end position="177"/>
    </location>
</feature>
<feature type="transmembrane region" description="Helical" evidence="6">
    <location>
        <begin position="126"/>
        <end position="146"/>
    </location>
</feature>